<dbReference type="InterPro" id="IPR030393">
    <property type="entry name" value="G_ENGB_dom"/>
</dbReference>
<dbReference type="InterPro" id="IPR027417">
    <property type="entry name" value="P-loop_NTPase"/>
</dbReference>
<comment type="function">
    <text evidence="10">Necessary for normal cell division and for the maintenance of normal septation.</text>
</comment>
<keyword evidence="8 10" id="KW-0717">Septation</keyword>
<dbReference type="STRING" id="1121393.SAMN02745216_02023"/>
<keyword evidence="13" id="KW-1185">Reference proteome</keyword>
<dbReference type="PANTHER" id="PTHR11649">
    <property type="entry name" value="MSS1/TRME-RELATED GTP-BINDING PROTEIN"/>
    <property type="match status" value="1"/>
</dbReference>
<evidence type="ECO:0000256" key="3">
    <source>
        <dbReference type="ARBA" id="ARBA00022618"/>
    </source>
</evidence>
<keyword evidence="3 10" id="KW-0132">Cell division</keyword>
<evidence type="ECO:0000256" key="4">
    <source>
        <dbReference type="ARBA" id="ARBA00022723"/>
    </source>
</evidence>
<feature type="domain" description="EngB-type G" evidence="11">
    <location>
        <begin position="22"/>
        <end position="194"/>
    </location>
</feature>
<reference evidence="13" key="1">
    <citation type="submission" date="2016-11" db="EMBL/GenBank/DDBJ databases">
        <authorList>
            <person name="Varghese N."/>
            <person name="Submissions S."/>
        </authorList>
    </citation>
    <scope>NUCLEOTIDE SEQUENCE [LARGE SCALE GENOMIC DNA]</scope>
    <source>
        <strain evidence="13">DSM 16219</strain>
    </source>
</reference>
<protein>
    <recommendedName>
        <fullName evidence="10">Probable GTP-binding protein EngB</fullName>
    </recommendedName>
</protein>
<dbReference type="NCBIfam" id="TIGR00231">
    <property type="entry name" value="small_GTP"/>
    <property type="match status" value="1"/>
</dbReference>
<dbReference type="GO" id="GO:0005829">
    <property type="term" value="C:cytosol"/>
    <property type="evidence" value="ECO:0007669"/>
    <property type="project" value="TreeGrafter"/>
</dbReference>
<dbReference type="HAMAP" id="MF_00321">
    <property type="entry name" value="GTPase_EngB"/>
    <property type="match status" value="1"/>
</dbReference>
<dbReference type="CDD" id="cd01876">
    <property type="entry name" value="YihA_EngB"/>
    <property type="match status" value="1"/>
</dbReference>
<dbReference type="Pfam" id="PF01926">
    <property type="entry name" value="MMR_HSR1"/>
    <property type="match status" value="1"/>
</dbReference>
<dbReference type="Proteomes" id="UP000183994">
    <property type="component" value="Unassembled WGS sequence"/>
</dbReference>
<dbReference type="GO" id="GO:0005525">
    <property type="term" value="F:GTP binding"/>
    <property type="evidence" value="ECO:0007669"/>
    <property type="project" value="UniProtKB-UniRule"/>
</dbReference>
<dbReference type="EMBL" id="FQZU01000010">
    <property type="protein sequence ID" value="SHJ65894.1"/>
    <property type="molecule type" value="Genomic_DNA"/>
</dbReference>
<keyword evidence="9 10" id="KW-0131">Cell cycle</keyword>
<dbReference type="OrthoDB" id="9804921at2"/>
<evidence type="ECO:0000256" key="7">
    <source>
        <dbReference type="ARBA" id="ARBA00023134"/>
    </source>
</evidence>
<keyword evidence="7 10" id="KW-0342">GTP-binding</keyword>
<evidence type="ECO:0000256" key="5">
    <source>
        <dbReference type="ARBA" id="ARBA00022741"/>
    </source>
</evidence>
<gene>
    <name evidence="10" type="primary">engB</name>
    <name evidence="12" type="ORF">SAMN02745216_02023</name>
</gene>
<evidence type="ECO:0000256" key="8">
    <source>
        <dbReference type="ARBA" id="ARBA00023210"/>
    </source>
</evidence>
<dbReference type="Gene3D" id="3.40.50.300">
    <property type="entry name" value="P-loop containing nucleotide triphosphate hydrolases"/>
    <property type="match status" value="1"/>
</dbReference>
<evidence type="ECO:0000259" key="11">
    <source>
        <dbReference type="PROSITE" id="PS51706"/>
    </source>
</evidence>
<comment type="similarity">
    <text evidence="2 10">Belongs to the TRAFAC class TrmE-Era-EngA-EngB-Septin-like GTPase superfamily. EngB GTPase family.</text>
</comment>
<evidence type="ECO:0000256" key="1">
    <source>
        <dbReference type="ARBA" id="ARBA00001946"/>
    </source>
</evidence>
<proteinExistence type="inferred from homology"/>
<dbReference type="RefSeq" id="WP_073475431.1">
    <property type="nucleotide sequence ID" value="NZ_FQZU01000010.1"/>
</dbReference>
<evidence type="ECO:0000313" key="12">
    <source>
        <dbReference type="EMBL" id="SHJ65894.1"/>
    </source>
</evidence>
<dbReference type="AlphaFoldDB" id="A0A1M6L461"/>
<keyword evidence="5 10" id="KW-0547">Nucleotide-binding</keyword>
<evidence type="ECO:0000256" key="6">
    <source>
        <dbReference type="ARBA" id="ARBA00022842"/>
    </source>
</evidence>
<dbReference type="InterPro" id="IPR019987">
    <property type="entry name" value="GTP-bd_ribosome_bio_YsxC"/>
</dbReference>
<dbReference type="PANTHER" id="PTHR11649:SF13">
    <property type="entry name" value="ENGB-TYPE G DOMAIN-CONTAINING PROTEIN"/>
    <property type="match status" value="1"/>
</dbReference>
<dbReference type="InterPro" id="IPR005225">
    <property type="entry name" value="Small_GTP-bd"/>
</dbReference>
<keyword evidence="6" id="KW-0460">Magnesium</keyword>
<accession>A0A1M6L461</accession>
<keyword evidence="4" id="KW-0479">Metal-binding</keyword>
<dbReference type="InterPro" id="IPR006073">
    <property type="entry name" value="GTP-bd"/>
</dbReference>
<evidence type="ECO:0000256" key="10">
    <source>
        <dbReference type="HAMAP-Rule" id="MF_00321"/>
    </source>
</evidence>
<sequence>MIIKSAKFISSATKPGNYPPPELPEIAFAGRSNVGKSSLINSLLKRKKLVKTSSTPGRTQLLNFFEVNESLVFVDLPGYGYAKVSKEMRKKWGQMIETFITTRKTLHGVVLILDLRRIPGGQERENLAWFDMNNIPVILAATKADKFSRQRQLVQQKEMAKALGIPLDLIHVFSAKTGQGRDELWESILDLCEIDDFKQGDDDNV</sequence>
<dbReference type="FunFam" id="3.40.50.300:FF:000098">
    <property type="entry name" value="Probable GTP-binding protein EngB"/>
    <property type="match status" value="1"/>
</dbReference>
<evidence type="ECO:0000313" key="13">
    <source>
        <dbReference type="Proteomes" id="UP000183994"/>
    </source>
</evidence>
<dbReference type="PROSITE" id="PS51706">
    <property type="entry name" value="G_ENGB"/>
    <property type="match status" value="1"/>
</dbReference>
<organism evidence="12 13">
    <name type="scientific">Desulfatibacillum alkenivorans DSM 16219</name>
    <dbReference type="NCBI Taxonomy" id="1121393"/>
    <lineage>
        <taxon>Bacteria</taxon>
        <taxon>Pseudomonadati</taxon>
        <taxon>Thermodesulfobacteriota</taxon>
        <taxon>Desulfobacteria</taxon>
        <taxon>Desulfobacterales</taxon>
        <taxon>Desulfatibacillaceae</taxon>
        <taxon>Desulfatibacillum</taxon>
    </lineage>
</organism>
<dbReference type="NCBIfam" id="TIGR03598">
    <property type="entry name" value="GTPase_YsxC"/>
    <property type="match status" value="1"/>
</dbReference>
<name>A0A1M6L461_9BACT</name>
<dbReference type="GO" id="GO:0000917">
    <property type="term" value="P:division septum assembly"/>
    <property type="evidence" value="ECO:0007669"/>
    <property type="project" value="UniProtKB-KW"/>
</dbReference>
<comment type="cofactor">
    <cofactor evidence="1">
        <name>Mg(2+)</name>
        <dbReference type="ChEBI" id="CHEBI:18420"/>
    </cofactor>
</comment>
<evidence type="ECO:0000256" key="2">
    <source>
        <dbReference type="ARBA" id="ARBA00009638"/>
    </source>
</evidence>
<dbReference type="SUPFAM" id="SSF52540">
    <property type="entry name" value="P-loop containing nucleoside triphosphate hydrolases"/>
    <property type="match status" value="1"/>
</dbReference>
<dbReference type="GO" id="GO:0046872">
    <property type="term" value="F:metal ion binding"/>
    <property type="evidence" value="ECO:0007669"/>
    <property type="project" value="UniProtKB-KW"/>
</dbReference>
<evidence type="ECO:0000256" key="9">
    <source>
        <dbReference type="ARBA" id="ARBA00023306"/>
    </source>
</evidence>